<keyword evidence="8" id="KW-0282">Flagellum</keyword>
<keyword evidence="3" id="KW-1005">Bacterial flagellum biogenesis</keyword>
<protein>
    <recommendedName>
        <fullName evidence="7">Flagellar protein FliT</fullName>
    </recommendedName>
</protein>
<dbReference type="InterPro" id="IPR008622">
    <property type="entry name" value="FliT"/>
</dbReference>
<keyword evidence="8" id="KW-0969">Cilium</keyword>
<comment type="caution">
    <text evidence="8">The sequence shown here is derived from an EMBL/GenBank/DDBJ whole genome shotgun (WGS) entry which is preliminary data.</text>
</comment>
<dbReference type="RefSeq" id="WP_343131349.1">
    <property type="nucleotide sequence ID" value="NZ_JBCITK010000001.1"/>
</dbReference>
<evidence type="ECO:0000256" key="3">
    <source>
        <dbReference type="ARBA" id="ARBA00022795"/>
    </source>
</evidence>
<keyword evidence="2" id="KW-0963">Cytoplasm</keyword>
<dbReference type="Proteomes" id="UP001418796">
    <property type="component" value="Unassembled WGS sequence"/>
</dbReference>
<reference evidence="8 9" key="1">
    <citation type="submission" date="2024-03" db="EMBL/GenBank/DDBJ databases">
        <title>Bacilli Hybrid Assemblies.</title>
        <authorList>
            <person name="Kovac J."/>
        </authorList>
    </citation>
    <scope>NUCLEOTIDE SEQUENCE [LARGE SCALE GENOMIC DNA]</scope>
    <source>
        <strain evidence="8 9">FSL R7-0666</strain>
    </source>
</reference>
<proteinExistence type="inferred from homology"/>
<evidence type="ECO:0000313" key="8">
    <source>
        <dbReference type="EMBL" id="MEN0644716.1"/>
    </source>
</evidence>
<dbReference type="EMBL" id="JBCITK010000001">
    <property type="protein sequence ID" value="MEN0644716.1"/>
    <property type="molecule type" value="Genomic_DNA"/>
</dbReference>
<comment type="function">
    <text evidence="5">May act as an export chaperone for the filament capping protein FliD.</text>
</comment>
<sequence length="119" mass="13725">MSILTQLFKQTAELQKHVDSGLPSGDDERMAFIQTLDEGLIERGKLIEQLADASEDPSKDELRDEVIKQNKTFQANLLILQQHIRNDLHQLHRKKETGRKYEQPYEGMTDGAFFDKRGV</sequence>
<comment type="subcellular location">
    <subcellularLocation>
        <location evidence="1">Cytoplasm</location>
        <location evidence="1">Cytosol</location>
    </subcellularLocation>
</comment>
<evidence type="ECO:0000313" key="9">
    <source>
        <dbReference type="Proteomes" id="UP001418796"/>
    </source>
</evidence>
<evidence type="ECO:0000256" key="2">
    <source>
        <dbReference type="ARBA" id="ARBA00022490"/>
    </source>
</evidence>
<keyword evidence="4" id="KW-0143">Chaperone</keyword>
<evidence type="ECO:0000256" key="6">
    <source>
        <dbReference type="ARBA" id="ARBA00093785"/>
    </source>
</evidence>
<keyword evidence="9" id="KW-1185">Reference proteome</keyword>
<evidence type="ECO:0000256" key="1">
    <source>
        <dbReference type="ARBA" id="ARBA00004514"/>
    </source>
</evidence>
<keyword evidence="8" id="KW-0966">Cell projection</keyword>
<evidence type="ECO:0000256" key="4">
    <source>
        <dbReference type="ARBA" id="ARBA00023186"/>
    </source>
</evidence>
<evidence type="ECO:0000256" key="7">
    <source>
        <dbReference type="ARBA" id="ARBA00093797"/>
    </source>
</evidence>
<organism evidence="8 9">
    <name type="scientific">Alkalicoccobacillus gibsonii</name>
    <dbReference type="NCBI Taxonomy" id="79881"/>
    <lineage>
        <taxon>Bacteria</taxon>
        <taxon>Bacillati</taxon>
        <taxon>Bacillota</taxon>
        <taxon>Bacilli</taxon>
        <taxon>Bacillales</taxon>
        <taxon>Bacillaceae</taxon>
        <taxon>Alkalicoccobacillus</taxon>
    </lineage>
</organism>
<name>A0ABU9VLE6_9BACI</name>
<evidence type="ECO:0000256" key="5">
    <source>
        <dbReference type="ARBA" id="ARBA00093765"/>
    </source>
</evidence>
<accession>A0ABU9VLE6</accession>
<comment type="similarity">
    <text evidence="6">Belongs to the bacillales FliT family.</text>
</comment>
<dbReference type="Pfam" id="PF05400">
    <property type="entry name" value="FliT"/>
    <property type="match status" value="1"/>
</dbReference>
<gene>
    <name evidence="8" type="ORF">MKY91_16305</name>
</gene>